<protein>
    <submittedName>
        <fullName evidence="2">PiggyBac transposable element-derived protein 3</fullName>
    </submittedName>
</protein>
<accession>A0A444UQ61</accession>
<dbReference type="Pfam" id="PF13843">
    <property type="entry name" value="DDE_Tnp_1_7"/>
    <property type="match status" value="2"/>
</dbReference>
<proteinExistence type="predicted"/>
<comment type="caution">
    <text evidence="2">The sequence shown here is derived from an EMBL/GenBank/DDBJ whole genome shotgun (WGS) entry which is preliminary data.</text>
</comment>
<reference evidence="2 3" key="1">
    <citation type="submission" date="2019-01" db="EMBL/GenBank/DDBJ databases">
        <title>Draft Genome and Complete Hox-Cluster Characterization of the Sterlet Sturgeon (Acipenser ruthenus).</title>
        <authorList>
            <person name="Wei Q."/>
        </authorList>
    </citation>
    <scope>NUCLEOTIDE SEQUENCE [LARGE SCALE GENOMIC DNA]</scope>
    <source>
        <strain evidence="2">WHYD16114868_AA</strain>
        <tissue evidence="2">Blood</tissue>
    </source>
</reference>
<evidence type="ECO:0000313" key="2">
    <source>
        <dbReference type="EMBL" id="RXM37305.1"/>
    </source>
</evidence>
<dbReference type="InterPro" id="IPR029526">
    <property type="entry name" value="PGBD"/>
</dbReference>
<dbReference type="Proteomes" id="UP000289886">
    <property type="component" value="Unassembled WGS sequence"/>
</dbReference>
<evidence type="ECO:0000313" key="3">
    <source>
        <dbReference type="Proteomes" id="UP000289886"/>
    </source>
</evidence>
<organism evidence="2 3">
    <name type="scientific">Acipenser ruthenus</name>
    <name type="common">Sterlet sturgeon</name>
    <dbReference type="NCBI Taxonomy" id="7906"/>
    <lineage>
        <taxon>Eukaryota</taxon>
        <taxon>Metazoa</taxon>
        <taxon>Chordata</taxon>
        <taxon>Craniata</taxon>
        <taxon>Vertebrata</taxon>
        <taxon>Euteleostomi</taxon>
        <taxon>Actinopterygii</taxon>
        <taxon>Chondrostei</taxon>
        <taxon>Acipenseriformes</taxon>
        <taxon>Acipenseridae</taxon>
        <taxon>Acipenser</taxon>
    </lineage>
</organism>
<gene>
    <name evidence="2" type="ORF">EOD39_0662</name>
</gene>
<keyword evidence="3" id="KW-1185">Reference proteome</keyword>
<sequence>MLLTLEKTRRPIWNVGKENNHATIPPPSSGEHKMNIDEEEPVGLFLQLVHEDFLQDMVFQSNLYAMQHGSASFNLNDPELKTFLGINFVMTYIRYAHPDLVTDGLWKIKSFLDKLAPRQIDVEEQVSVDEMMIPFKGRTTLKQYIKGSGGNHAPVVLGVVPDVVVRLCGDLHYKEVQSFGTIRRNRLMGCEKKLTAEKELKRRERGSVSFATSNDNITIVCWQDNAVVHVASSFTGVQPTDKAIRWSKKDKAKVQIDRPNSMKMYNHHMGGVDKMDHLNALYCQTTRRKRGYMHIFYHF</sequence>
<dbReference type="PANTHER" id="PTHR47272">
    <property type="entry name" value="DDE_TNP_1_7 DOMAIN-CONTAINING PROTEIN"/>
    <property type="match status" value="1"/>
</dbReference>
<feature type="domain" description="PiggyBac transposable element-derived protein" evidence="1">
    <location>
        <begin position="165"/>
        <end position="298"/>
    </location>
</feature>
<evidence type="ECO:0000259" key="1">
    <source>
        <dbReference type="Pfam" id="PF13843"/>
    </source>
</evidence>
<name>A0A444UQ61_ACIRT</name>
<dbReference type="EMBL" id="SCEB01214070">
    <property type="protein sequence ID" value="RXM37305.1"/>
    <property type="molecule type" value="Genomic_DNA"/>
</dbReference>
<feature type="domain" description="PiggyBac transposable element-derived protein" evidence="1">
    <location>
        <begin position="41"/>
        <end position="98"/>
    </location>
</feature>
<dbReference type="AlphaFoldDB" id="A0A444UQ61"/>